<evidence type="ECO:0000313" key="2">
    <source>
        <dbReference type="Proteomes" id="UP001172102"/>
    </source>
</evidence>
<dbReference type="Proteomes" id="UP001172102">
    <property type="component" value="Unassembled WGS sequence"/>
</dbReference>
<comment type="caution">
    <text evidence="1">The sequence shown here is derived from an EMBL/GenBank/DDBJ whole genome shotgun (WGS) entry which is preliminary data.</text>
</comment>
<sequence length="199" mass="22001">MRESPNDVQVCVIFPRLAKDVIRAKGFSRGIMASSVSHRRGATPAGNLLMPSFPTRNVIGDERRAELARPVRRAQGAVHRSVLQPHTSIEAEDEACPGGLYPVRTARRRHRGHDKKRCCCTCVLKLSPNRRLGRASLAGNEAPTCCCCLQVPLAGATQRTARRTGKCFKFGMLIDDWPVPARFSFRPTLMEPHSTTDTP</sequence>
<organism evidence="1 2">
    <name type="scientific">Lasiosphaeris hirsuta</name>
    <dbReference type="NCBI Taxonomy" id="260670"/>
    <lineage>
        <taxon>Eukaryota</taxon>
        <taxon>Fungi</taxon>
        <taxon>Dikarya</taxon>
        <taxon>Ascomycota</taxon>
        <taxon>Pezizomycotina</taxon>
        <taxon>Sordariomycetes</taxon>
        <taxon>Sordariomycetidae</taxon>
        <taxon>Sordariales</taxon>
        <taxon>Lasiosphaeriaceae</taxon>
        <taxon>Lasiosphaeris</taxon>
    </lineage>
</organism>
<evidence type="ECO:0000313" key="1">
    <source>
        <dbReference type="EMBL" id="KAK0725517.1"/>
    </source>
</evidence>
<dbReference type="EMBL" id="JAUKUA010000002">
    <property type="protein sequence ID" value="KAK0725517.1"/>
    <property type="molecule type" value="Genomic_DNA"/>
</dbReference>
<dbReference type="AlphaFoldDB" id="A0AA40B0N7"/>
<gene>
    <name evidence="1" type="ORF">B0H67DRAFT_134079</name>
</gene>
<protein>
    <submittedName>
        <fullName evidence="1">Uncharacterized protein</fullName>
    </submittedName>
</protein>
<reference evidence="1" key="1">
    <citation type="submission" date="2023-06" db="EMBL/GenBank/DDBJ databases">
        <title>Genome-scale phylogeny and comparative genomics of the fungal order Sordariales.</title>
        <authorList>
            <consortium name="Lawrence Berkeley National Laboratory"/>
            <person name="Hensen N."/>
            <person name="Bonometti L."/>
            <person name="Westerberg I."/>
            <person name="Brannstrom I.O."/>
            <person name="Guillou S."/>
            <person name="Cros-Aarteil S."/>
            <person name="Calhoun S."/>
            <person name="Haridas S."/>
            <person name="Kuo A."/>
            <person name="Mondo S."/>
            <person name="Pangilinan J."/>
            <person name="Riley R."/>
            <person name="Labutti K."/>
            <person name="Andreopoulos B."/>
            <person name="Lipzen A."/>
            <person name="Chen C."/>
            <person name="Yanf M."/>
            <person name="Daum C."/>
            <person name="Ng V."/>
            <person name="Clum A."/>
            <person name="Steindorff A."/>
            <person name="Ohm R."/>
            <person name="Martin F."/>
            <person name="Silar P."/>
            <person name="Natvig D."/>
            <person name="Lalanne C."/>
            <person name="Gautier V."/>
            <person name="Ament-Velasquez S.L."/>
            <person name="Kruys A."/>
            <person name="Hutchinson M.I."/>
            <person name="Powell A.J."/>
            <person name="Barry K."/>
            <person name="Miller A.N."/>
            <person name="Grigoriev I.V."/>
            <person name="Debuchy R."/>
            <person name="Gladieux P."/>
            <person name="Thoren M.H."/>
            <person name="Johannesson H."/>
        </authorList>
    </citation>
    <scope>NUCLEOTIDE SEQUENCE</scope>
    <source>
        <strain evidence="1">SMH4607-1</strain>
    </source>
</reference>
<proteinExistence type="predicted"/>
<keyword evidence="2" id="KW-1185">Reference proteome</keyword>
<name>A0AA40B0N7_9PEZI</name>
<accession>A0AA40B0N7</accession>